<evidence type="ECO:0000256" key="1">
    <source>
        <dbReference type="SAM" id="SignalP"/>
    </source>
</evidence>
<reference evidence="2" key="2">
    <citation type="submission" date="2021-01" db="EMBL/GenBank/DDBJ databases">
        <authorList>
            <person name="Schikora-Tamarit M.A."/>
        </authorList>
    </citation>
    <scope>NUCLEOTIDE SEQUENCE</scope>
    <source>
        <strain evidence="2">NCAIM Y.01608</strain>
    </source>
</reference>
<dbReference type="AlphaFoldDB" id="A0A9P8NWU7"/>
<name>A0A9P8NWU7_9ASCO</name>
<evidence type="ECO:0000313" key="3">
    <source>
        <dbReference type="Proteomes" id="UP000788993"/>
    </source>
</evidence>
<evidence type="ECO:0000313" key="2">
    <source>
        <dbReference type="EMBL" id="KAH3661067.1"/>
    </source>
</evidence>
<accession>A0A9P8NWU7</accession>
<reference evidence="2" key="1">
    <citation type="journal article" date="2021" name="Open Biol.">
        <title>Shared evolutionary footprints suggest mitochondrial oxidative damage underlies multiple complex I losses in fungi.</title>
        <authorList>
            <person name="Schikora-Tamarit M.A."/>
            <person name="Marcet-Houben M."/>
            <person name="Nosek J."/>
            <person name="Gabaldon T."/>
        </authorList>
    </citation>
    <scope>NUCLEOTIDE SEQUENCE</scope>
    <source>
        <strain evidence="2">NCAIM Y.01608</strain>
    </source>
</reference>
<dbReference type="EMBL" id="JAEUBD010001468">
    <property type="protein sequence ID" value="KAH3661067.1"/>
    <property type="molecule type" value="Genomic_DNA"/>
</dbReference>
<gene>
    <name evidence="2" type="ORF">OGATHE_005400</name>
</gene>
<feature type="chain" id="PRO_5040407547" evidence="1">
    <location>
        <begin position="19"/>
        <end position="213"/>
    </location>
</feature>
<protein>
    <submittedName>
        <fullName evidence="2">Uncharacterized protein</fullName>
    </submittedName>
</protein>
<dbReference type="Proteomes" id="UP000788993">
    <property type="component" value="Unassembled WGS sequence"/>
</dbReference>
<comment type="caution">
    <text evidence="2">The sequence shown here is derived from an EMBL/GenBank/DDBJ whole genome shotgun (WGS) entry which is preliminary data.</text>
</comment>
<keyword evidence="3" id="KW-1185">Reference proteome</keyword>
<organism evidence="2 3">
    <name type="scientific">Ogataea polymorpha</name>
    <dbReference type="NCBI Taxonomy" id="460523"/>
    <lineage>
        <taxon>Eukaryota</taxon>
        <taxon>Fungi</taxon>
        <taxon>Dikarya</taxon>
        <taxon>Ascomycota</taxon>
        <taxon>Saccharomycotina</taxon>
        <taxon>Pichiomycetes</taxon>
        <taxon>Pichiales</taxon>
        <taxon>Pichiaceae</taxon>
        <taxon>Ogataea</taxon>
    </lineage>
</organism>
<keyword evidence="1" id="KW-0732">Signal</keyword>
<sequence>MLSVVLLLSFRILSKSAAESSNLPTGQDFETNIAFCSVRCASPNLDSSGTYWHKIYTRSDAGILGSPIAWFFNFDNSTNRDAGVSFLMRKKGFDFDLWYEMNALSFSNAAWFVVDASVCFCLYSASACFRILSKSGNKDADVTLLVGFREGFVTFETLQLCSLKSNLWSMQNDVEQCGQVNGRKSTLWQTEHSRPMSSSDSSLAAVVIDCWQR</sequence>
<proteinExistence type="predicted"/>
<feature type="signal peptide" evidence="1">
    <location>
        <begin position="1"/>
        <end position="18"/>
    </location>
</feature>